<protein>
    <recommendedName>
        <fullName evidence="5">DAGKc domain-containing protein</fullName>
    </recommendedName>
</protein>
<evidence type="ECO:0000259" key="5">
    <source>
        <dbReference type="PROSITE" id="PS50146"/>
    </source>
</evidence>
<comment type="caution">
    <text evidence="6">The sequence shown here is derived from an EMBL/GenBank/DDBJ whole genome shotgun (WGS) entry which is preliminary data.</text>
</comment>
<evidence type="ECO:0000256" key="2">
    <source>
        <dbReference type="ARBA" id="ARBA00022741"/>
    </source>
</evidence>
<dbReference type="PROSITE" id="PS50146">
    <property type="entry name" value="DAGK"/>
    <property type="match status" value="1"/>
</dbReference>
<dbReference type="Gene3D" id="3.40.50.10330">
    <property type="entry name" value="Probable inorganic polyphosphate/atp-NAD kinase, domain 1"/>
    <property type="match status" value="1"/>
</dbReference>
<dbReference type="InterPro" id="IPR017438">
    <property type="entry name" value="ATP-NAD_kinase_N"/>
</dbReference>
<keyword evidence="3" id="KW-0418">Kinase</keyword>
<dbReference type="PANTHER" id="PTHR12358">
    <property type="entry name" value="SPHINGOSINE KINASE"/>
    <property type="match status" value="1"/>
</dbReference>
<feature type="domain" description="DAGKc" evidence="5">
    <location>
        <begin position="1"/>
        <end position="136"/>
    </location>
</feature>
<keyword evidence="7" id="KW-1185">Reference proteome</keyword>
<organism evidence="6 7">
    <name type="scientific">Phaeodactylibacter xiamenensis</name>
    <dbReference type="NCBI Taxonomy" id="1524460"/>
    <lineage>
        <taxon>Bacteria</taxon>
        <taxon>Pseudomonadati</taxon>
        <taxon>Bacteroidota</taxon>
        <taxon>Saprospiria</taxon>
        <taxon>Saprospirales</taxon>
        <taxon>Haliscomenobacteraceae</taxon>
        <taxon>Phaeodactylibacter</taxon>
    </lineage>
</organism>
<sequence length="310" mass="33729">MHQQWYVIANPVSGQGKAGNNWTDLQQKIASYLPVSDWAVTTENGHATELTKQAIAQGYRRILTVGGDGTNHEVANGILSQSVARSIDIHHALLPAGTGNDWARTHSIPTKPDDALSMIAKGHTALQDVGLINYQSHDKPASRYFVNVAGLAYDGYLVQRSMQRKPGEGGKLFYLSLVTKCLFEYYLQEAVVEANGQSYQDFFYTINFGIGKYSGGGMQLVPHAEPDKGAFAVTLAGQISRLGVLMNTYRFYNGTIGSHPKVTTFFAEEADVKATPGAPPTLLEADGEFLGETPAHFQIVPKALRIVVPE</sequence>
<dbReference type="Pfam" id="PF00781">
    <property type="entry name" value="DAGK_cat"/>
    <property type="match status" value="1"/>
</dbReference>
<gene>
    <name evidence="6" type="ORF">IX84_11910</name>
</gene>
<dbReference type="InterPro" id="IPR016064">
    <property type="entry name" value="NAD/diacylglycerol_kinase_sf"/>
</dbReference>
<dbReference type="InterPro" id="IPR050187">
    <property type="entry name" value="Lipid_Phosphate_FormReg"/>
</dbReference>
<evidence type="ECO:0000256" key="4">
    <source>
        <dbReference type="ARBA" id="ARBA00022840"/>
    </source>
</evidence>
<dbReference type="GO" id="GO:0016301">
    <property type="term" value="F:kinase activity"/>
    <property type="evidence" value="ECO:0007669"/>
    <property type="project" value="UniProtKB-KW"/>
</dbReference>
<keyword evidence="1" id="KW-0808">Transferase</keyword>
<keyword evidence="2" id="KW-0547">Nucleotide-binding</keyword>
<dbReference type="STRING" id="1524460.IX84_11910"/>
<dbReference type="Gene3D" id="2.60.200.40">
    <property type="match status" value="1"/>
</dbReference>
<dbReference type="SUPFAM" id="SSF111331">
    <property type="entry name" value="NAD kinase/diacylglycerol kinase-like"/>
    <property type="match status" value="1"/>
</dbReference>
<evidence type="ECO:0000256" key="3">
    <source>
        <dbReference type="ARBA" id="ARBA00022777"/>
    </source>
</evidence>
<dbReference type="Proteomes" id="UP000029736">
    <property type="component" value="Unassembled WGS sequence"/>
</dbReference>
<dbReference type="Pfam" id="PF19279">
    <property type="entry name" value="YegS_C"/>
    <property type="match status" value="1"/>
</dbReference>
<keyword evidence="4" id="KW-0067">ATP-binding</keyword>
<dbReference type="RefSeq" id="WP_044220367.1">
    <property type="nucleotide sequence ID" value="NZ_JBKAGJ010000055.1"/>
</dbReference>
<dbReference type="GO" id="GO:0005524">
    <property type="term" value="F:ATP binding"/>
    <property type="evidence" value="ECO:0007669"/>
    <property type="project" value="UniProtKB-KW"/>
</dbReference>
<dbReference type="InterPro" id="IPR045540">
    <property type="entry name" value="YegS/DAGK_C"/>
</dbReference>
<evidence type="ECO:0000313" key="7">
    <source>
        <dbReference type="Proteomes" id="UP000029736"/>
    </source>
</evidence>
<dbReference type="AlphaFoldDB" id="A0A098S6A3"/>
<proteinExistence type="predicted"/>
<dbReference type="SMART" id="SM00046">
    <property type="entry name" value="DAGKc"/>
    <property type="match status" value="1"/>
</dbReference>
<dbReference type="OrthoDB" id="9786026at2"/>
<name>A0A098S6A3_9BACT</name>
<reference evidence="6 7" key="1">
    <citation type="journal article" date="2014" name="Int. J. Syst. Evol. Microbiol.">
        <title>Phaeodactylibacter xiamenensis gen. nov., sp. nov., a member of the family Saprospiraceae isolated from the marine alga Phaeodactylum tricornutum.</title>
        <authorList>
            <person name="Chen Z.Jr."/>
            <person name="Lei X."/>
            <person name="Lai Q."/>
            <person name="Li Y."/>
            <person name="Zhang B."/>
            <person name="Zhang J."/>
            <person name="Zhang H."/>
            <person name="Yang L."/>
            <person name="Zheng W."/>
            <person name="Tian Y."/>
            <person name="Yu Z."/>
            <person name="Xu H.Jr."/>
            <person name="Zheng T."/>
        </authorList>
    </citation>
    <scope>NUCLEOTIDE SEQUENCE [LARGE SCALE GENOMIC DNA]</scope>
    <source>
        <strain evidence="6 7">KD52</strain>
    </source>
</reference>
<evidence type="ECO:0000313" key="6">
    <source>
        <dbReference type="EMBL" id="KGE87834.1"/>
    </source>
</evidence>
<evidence type="ECO:0000256" key="1">
    <source>
        <dbReference type="ARBA" id="ARBA00022679"/>
    </source>
</evidence>
<accession>A0A098S6A3</accession>
<dbReference type="GO" id="GO:0005886">
    <property type="term" value="C:plasma membrane"/>
    <property type="evidence" value="ECO:0007669"/>
    <property type="project" value="TreeGrafter"/>
</dbReference>
<dbReference type="PANTHER" id="PTHR12358:SF106">
    <property type="entry name" value="LIPID KINASE YEGS"/>
    <property type="match status" value="1"/>
</dbReference>
<dbReference type="InterPro" id="IPR001206">
    <property type="entry name" value="Diacylglycerol_kinase_cat_dom"/>
</dbReference>
<dbReference type="EMBL" id="JPOS01000029">
    <property type="protein sequence ID" value="KGE87834.1"/>
    <property type="molecule type" value="Genomic_DNA"/>
</dbReference>